<sequence>MNSSGNSATLTPDHASIATSVTQKIGRRLREFCLEEVGKTLVLRGKAASYHIKQLAQHEVMAMTSEWHIANRIEVTSVAAQSLWKHGSDR</sequence>
<protein>
    <recommendedName>
        <fullName evidence="3">BON domain protein</fullName>
    </recommendedName>
</protein>
<dbReference type="KEGG" id="knv:Pan216_53400"/>
<evidence type="ECO:0008006" key="3">
    <source>
        <dbReference type="Google" id="ProtNLM"/>
    </source>
</evidence>
<keyword evidence="2" id="KW-1185">Reference proteome</keyword>
<evidence type="ECO:0000313" key="1">
    <source>
        <dbReference type="EMBL" id="QDU64450.1"/>
    </source>
</evidence>
<dbReference type="OrthoDB" id="214050at2"/>
<gene>
    <name evidence="1" type="ORF">Pan216_53400</name>
</gene>
<organism evidence="1 2">
    <name type="scientific">Kolteria novifilia</name>
    <dbReference type="NCBI Taxonomy" id="2527975"/>
    <lineage>
        <taxon>Bacteria</taxon>
        <taxon>Pseudomonadati</taxon>
        <taxon>Planctomycetota</taxon>
        <taxon>Planctomycetia</taxon>
        <taxon>Kolteriales</taxon>
        <taxon>Kolteriaceae</taxon>
        <taxon>Kolteria</taxon>
    </lineage>
</organism>
<dbReference type="RefSeq" id="WP_145262673.1">
    <property type="nucleotide sequence ID" value="NZ_CP036279.1"/>
</dbReference>
<dbReference type="Proteomes" id="UP000317093">
    <property type="component" value="Chromosome"/>
</dbReference>
<dbReference type="EMBL" id="CP036279">
    <property type="protein sequence ID" value="QDU64450.1"/>
    <property type="molecule type" value="Genomic_DNA"/>
</dbReference>
<dbReference type="AlphaFoldDB" id="A0A518BBT8"/>
<proteinExistence type="predicted"/>
<reference evidence="1 2" key="1">
    <citation type="submission" date="2019-02" db="EMBL/GenBank/DDBJ databases">
        <title>Deep-cultivation of Planctomycetes and their phenomic and genomic characterization uncovers novel biology.</title>
        <authorList>
            <person name="Wiegand S."/>
            <person name="Jogler M."/>
            <person name="Boedeker C."/>
            <person name="Pinto D."/>
            <person name="Vollmers J."/>
            <person name="Rivas-Marin E."/>
            <person name="Kohn T."/>
            <person name="Peeters S.H."/>
            <person name="Heuer A."/>
            <person name="Rast P."/>
            <person name="Oberbeckmann S."/>
            <person name="Bunk B."/>
            <person name="Jeske O."/>
            <person name="Meyerdierks A."/>
            <person name="Storesund J.E."/>
            <person name="Kallscheuer N."/>
            <person name="Luecker S."/>
            <person name="Lage O.M."/>
            <person name="Pohl T."/>
            <person name="Merkel B.J."/>
            <person name="Hornburger P."/>
            <person name="Mueller R.-W."/>
            <person name="Bruemmer F."/>
            <person name="Labrenz M."/>
            <person name="Spormann A.M."/>
            <person name="Op den Camp H."/>
            <person name="Overmann J."/>
            <person name="Amann R."/>
            <person name="Jetten M.S.M."/>
            <person name="Mascher T."/>
            <person name="Medema M.H."/>
            <person name="Devos D.P."/>
            <person name="Kaster A.-K."/>
            <person name="Ovreas L."/>
            <person name="Rohde M."/>
            <person name="Galperin M.Y."/>
            <person name="Jogler C."/>
        </authorList>
    </citation>
    <scope>NUCLEOTIDE SEQUENCE [LARGE SCALE GENOMIC DNA]</scope>
    <source>
        <strain evidence="1 2">Pan216</strain>
    </source>
</reference>
<name>A0A518BBT8_9BACT</name>
<evidence type="ECO:0000313" key="2">
    <source>
        <dbReference type="Proteomes" id="UP000317093"/>
    </source>
</evidence>
<accession>A0A518BBT8</accession>